<evidence type="ECO:0000313" key="3">
    <source>
        <dbReference type="Proteomes" id="UP000199029"/>
    </source>
</evidence>
<dbReference type="STRING" id="1227077.SAMN04515668_5011"/>
<dbReference type="PANTHER" id="PTHR43685:SF11">
    <property type="entry name" value="GLYCOSYLTRANSFERASE TAGX-RELATED"/>
    <property type="match status" value="1"/>
</dbReference>
<dbReference type="SUPFAM" id="SSF53448">
    <property type="entry name" value="Nucleotide-diphospho-sugar transferases"/>
    <property type="match status" value="1"/>
</dbReference>
<sequence>MLQVPHHSCRIPTSPPHIAPVSSTIKRTLWSVMIPSYNCLPYLRQAMESVLAQDPGPEYMQIAVIDDCSTDGDVSALVQAVGKNRIEYFQQPSNQGSLRNFETCLNRAVGHWVHILHGDDRVVNGFYKEIELLFTRYPEAGAAFTNTADIMGDDEQLAMKPPHALNAGILPNFLFDIAQQQMLVTPSIVVKRSVYEKLGGFYGFLYGEDWEMWARIAANFPIAYTPKCLAHYRFSTFGSLTHFNLRNGRNVQDFIKLIEVIHSYLPQSRRKSIRKAAFRNYALYCGSIAHSLYAINPSAAFVQAKGALRLSQDIKVIYLVLKLYLKGVLRLKHGKEE</sequence>
<dbReference type="PANTHER" id="PTHR43685">
    <property type="entry name" value="GLYCOSYLTRANSFERASE"/>
    <property type="match status" value="1"/>
</dbReference>
<name>A0A1I6BRR0_HYMAR</name>
<dbReference type="Proteomes" id="UP000199029">
    <property type="component" value="Unassembled WGS sequence"/>
</dbReference>
<protein>
    <submittedName>
        <fullName evidence="2">Glycosyltransferase involved in cell wall bisynthesis</fullName>
    </submittedName>
</protein>
<dbReference type="InterPro" id="IPR029044">
    <property type="entry name" value="Nucleotide-diphossugar_trans"/>
</dbReference>
<dbReference type="EMBL" id="FOXS01000012">
    <property type="protein sequence ID" value="SFQ83628.1"/>
    <property type="molecule type" value="Genomic_DNA"/>
</dbReference>
<dbReference type="AlphaFoldDB" id="A0A1I6BRR0"/>
<keyword evidence="2" id="KW-0808">Transferase</keyword>
<keyword evidence="3" id="KW-1185">Reference proteome</keyword>
<dbReference type="InterPro" id="IPR001173">
    <property type="entry name" value="Glyco_trans_2-like"/>
</dbReference>
<dbReference type="OrthoDB" id="9815829at2"/>
<dbReference type="Gene3D" id="3.90.550.10">
    <property type="entry name" value="Spore Coat Polysaccharide Biosynthesis Protein SpsA, Chain A"/>
    <property type="match status" value="1"/>
</dbReference>
<organism evidence="2 3">
    <name type="scientific">Hymenobacter arizonensis</name>
    <name type="common">Siccationidurans arizonensis</name>
    <dbReference type="NCBI Taxonomy" id="1227077"/>
    <lineage>
        <taxon>Bacteria</taxon>
        <taxon>Pseudomonadati</taxon>
        <taxon>Bacteroidota</taxon>
        <taxon>Cytophagia</taxon>
        <taxon>Cytophagales</taxon>
        <taxon>Hymenobacteraceae</taxon>
        <taxon>Hymenobacter</taxon>
    </lineage>
</organism>
<feature type="domain" description="Glycosyltransferase 2-like" evidence="1">
    <location>
        <begin position="31"/>
        <end position="156"/>
    </location>
</feature>
<dbReference type="GO" id="GO:0016740">
    <property type="term" value="F:transferase activity"/>
    <property type="evidence" value="ECO:0007669"/>
    <property type="project" value="UniProtKB-KW"/>
</dbReference>
<dbReference type="InterPro" id="IPR050834">
    <property type="entry name" value="Glycosyltransf_2"/>
</dbReference>
<accession>A0A1I6BRR0</accession>
<gene>
    <name evidence="2" type="ORF">SAMN04515668_5011</name>
</gene>
<evidence type="ECO:0000313" key="2">
    <source>
        <dbReference type="EMBL" id="SFQ83628.1"/>
    </source>
</evidence>
<evidence type="ECO:0000259" key="1">
    <source>
        <dbReference type="Pfam" id="PF00535"/>
    </source>
</evidence>
<reference evidence="3" key="1">
    <citation type="submission" date="2016-10" db="EMBL/GenBank/DDBJ databases">
        <authorList>
            <person name="Varghese N."/>
            <person name="Submissions S."/>
        </authorList>
    </citation>
    <scope>NUCLEOTIDE SEQUENCE [LARGE SCALE GENOMIC DNA]</scope>
    <source>
        <strain evidence="3">OR362-8,ATCC BAA-1266,JCM 13504</strain>
    </source>
</reference>
<proteinExistence type="predicted"/>
<dbReference type="Pfam" id="PF00535">
    <property type="entry name" value="Glycos_transf_2"/>
    <property type="match status" value="1"/>
</dbReference>